<reference evidence="11" key="1">
    <citation type="journal article" date="2019" name="PLoS Negl. Trop. Dis.">
        <title>Revisiting the worldwide diversity of Leptospira species in the environment.</title>
        <authorList>
            <person name="Vincent A.T."/>
            <person name="Schiettekatte O."/>
            <person name="Bourhy P."/>
            <person name="Veyrier F.J."/>
            <person name="Picardeau M."/>
        </authorList>
    </citation>
    <scope>NUCLEOTIDE SEQUENCE [LARGE SCALE GENOMIC DNA]</scope>
    <source>
        <strain evidence="11">201702476</strain>
    </source>
</reference>
<feature type="binding site" evidence="9">
    <location>
        <position position="18"/>
    </location>
    <ligand>
        <name>ATP</name>
        <dbReference type="ChEBI" id="CHEBI:30616"/>
    </ligand>
</feature>
<gene>
    <name evidence="9" type="primary">coaD</name>
    <name evidence="11" type="ORF">EHQ58_16390</name>
</gene>
<dbReference type="HAMAP" id="MF_00151">
    <property type="entry name" value="PPAT_bact"/>
    <property type="match status" value="1"/>
</dbReference>
<comment type="cofactor">
    <cofactor evidence="9">
        <name>Mg(2+)</name>
        <dbReference type="ChEBI" id="CHEBI:18420"/>
    </cofactor>
</comment>
<dbReference type="SUPFAM" id="SSF52374">
    <property type="entry name" value="Nucleotidylyl transferase"/>
    <property type="match status" value="1"/>
</dbReference>
<dbReference type="Gene3D" id="3.40.50.620">
    <property type="entry name" value="HUPs"/>
    <property type="match status" value="1"/>
</dbReference>
<dbReference type="AlphaFoldDB" id="A0A4R9JXA4"/>
<dbReference type="NCBIfam" id="TIGR01510">
    <property type="entry name" value="coaD_prev_kdtB"/>
    <property type="match status" value="1"/>
</dbReference>
<name>A0A4R9JXA4_9LEPT</name>
<proteinExistence type="inferred from homology"/>
<dbReference type="UniPathway" id="UPA00241">
    <property type="reaction ID" value="UER00355"/>
</dbReference>
<dbReference type="Proteomes" id="UP000297693">
    <property type="component" value="Unassembled WGS sequence"/>
</dbReference>
<dbReference type="GO" id="GO:0005737">
    <property type="term" value="C:cytoplasm"/>
    <property type="evidence" value="ECO:0007669"/>
    <property type="project" value="UniProtKB-SubCell"/>
</dbReference>
<evidence type="ECO:0000256" key="9">
    <source>
        <dbReference type="HAMAP-Rule" id="MF_00151"/>
    </source>
</evidence>
<dbReference type="OrthoDB" id="9806661at2"/>
<dbReference type="GO" id="GO:0005524">
    <property type="term" value="F:ATP binding"/>
    <property type="evidence" value="ECO:0007669"/>
    <property type="project" value="UniProtKB-KW"/>
</dbReference>
<feature type="binding site" evidence="9">
    <location>
        <position position="10"/>
    </location>
    <ligand>
        <name>substrate</name>
    </ligand>
</feature>
<dbReference type="InterPro" id="IPR004821">
    <property type="entry name" value="Cyt_trans-like"/>
</dbReference>
<dbReference type="GO" id="GO:0015937">
    <property type="term" value="P:coenzyme A biosynthetic process"/>
    <property type="evidence" value="ECO:0007669"/>
    <property type="project" value="UniProtKB-UniRule"/>
</dbReference>
<dbReference type="CDD" id="cd02163">
    <property type="entry name" value="PPAT"/>
    <property type="match status" value="1"/>
</dbReference>
<feature type="site" description="Transition state stabilizer" evidence="9">
    <location>
        <position position="18"/>
    </location>
</feature>
<keyword evidence="6 9" id="KW-0460">Magnesium</keyword>
<accession>A0A4R9JXA4</accession>
<keyword evidence="4 9" id="KW-0547">Nucleotide-binding</keyword>
<feature type="binding site" evidence="9">
    <location>
        <begin position="89"/>
        <end position="91"/>
    </location>
    <ligand>
        <name>ATP</name>
        <dbReference type="ChEBI" id="CHEBI:30616"/>
    </ligand>
</feature>
<feature type="binding site" evidence="9">
    <location>
        <position position="88"/>
    </location>
    <ligand>
        <name>substrate</name>
    </ligand>
</feature>
<evidence type="ECO:0000256" key="7">
    <source>
        <dbReference type="ARBA" id="ARBA00022993"/>
    </source>
</evidence>
<comment type="subunit">
    <text evidence="9">Homohexamer.</text>
</comment>
<protein>
    <recommendedName>
        <fullName evidence="9">Phosphopantetheine adenylyltransferase</fullName>
        <ecNumber evidence="9">2.7.7.3</ecNumber>
    </recommendedName>
    <alternativeName>
        <fullName evidence="9">Dephospho-CoA pyrophosphorylase</fullName>
    </alternativeName>
    <alternativeName>
        <fullName evidence="9">Pantetheine-phosphate adenylyltransferase</fullName>
        <shortName evidence="9">PPAT</shortName>
    </alternativeName>
</protein>
<dbReference type="RefSeq" id="WP_135624998.1">
    <property type="nucleotide sequence ID" value="NZ_RQGD01000046.1"/>
</dbReference>
<evidence type="ECO:0000256" key="5">
    <source>
        <dbReference type="ARBA" id="ARBA00022840"/>
    </source>
</evidence>
<comment type="pathway">
    <text evidence="9">Cofactor biosynthesis; coenzyme A biosynthesis; CoA from (R)-pantothenate: step 4/5.</text>
</comment>
<dbReference type="InterPro" id="IPR014729">
    <property type="entry name" value="Rossmann-like_a/b/a_fold"/>
</dbReference>
<dbReference type="EC" id="2.7.7.3" evidence="9"/>
<comment type="similarity">
    <text evidence="9">Belongs to the bacterial CoaD family.</text>
</comment>
<keyword evidence="3 9" id="KW-0548">Nucleotidyltransferase</keyword>
<comment type="subcellular location">
    <subcellularLocation>
        <location evidence="9">Cytoplasm</location>
    </subcellularLocation>
</comment>
<feature type="binding site" evidence="9">
    <location>
        <position position="42"/>
    </location>
    <ligand>
        <name>substrate</name>
    </ligand>
</feature>
<organism evidence="11 12">
    <name type="scientific">Leptospira ognonensis</name>
    <dbReference type="NCBI Taxonomy" id="2484945"/>
    <lineage>
        <taxon>Bacteria</taxon>
        <taxon>Pseudomonadati</taxon>
        <taxon>Spirochaetota</taxon>
        <taxon>Spirochaetia</taxon>
        <taxon>Leptospirales</taxon>
        <taxon>Leptospiraceae</taxon>
        <taxon>Leptospira</taxon>
    </lineage>
</organism>
<feature type="binding site" evidence="9">
    <location>
        <position position="99"/>
    </location>
    <ligand>
        <name>ATP</name>
        <dbReference type="ChEBI" id="CHEBI:30616"/>
    </ligand>
</feature>
<dbReference type="Pfam" id="PF01467">
    <property type="entry name" value="CTP_transf_like"/>
    <property type="match status" value="1"/>
</dbReference>
<dbReference type="GO" id="GO:0004595">
    <property type="term" value="F:pantetheine-phosphate adenylyltransferase activity"/>
    <property type="evidence" value="ECO:0007669"/>
    <property type="project" value="UniProtKB-UniRule"/>
</dbReference>
<comment type="catalytic activity">
    <reaction evidence="8 9">
        <text>(R)-4'-phosphopantetheine + ATP + H(+) = 3'-dephospho-CoA + diphosphate</text>
        <dbReference type="Rhea" id="RHEA:19801"/>
        <dbReference type="ChEBI" id="CHEBI:15378"/>
        <dbReference type="ChEBI" id="CHEBI:30616"/>
        <dbReference type="ChEBI" id="CHEBI:33019"/>
        <dbReference type="ChEBI" id="CHEBI:57328"/>
        <dbReference type="ChEBI" id="CHEBI:61723"/>
        <dbReference type="EC" id="2.7.7.3"/>
    </reaction>
</comment>
<dbReference type="InterPro" id="IPR001980">
    <property type="entry name" value="PPAT"/>
</dbReference>
<evidence type="ECO:0000256" key="6">
    <source>
        <dbReference type="ARBA" id="ARBA00022842"/>
    </source>
</evidence>
<keyword evidence="5 9" id="KW-0067">ATP-binding</keyword>
<evidence type="ECO:0000313" key="12">
    <source>
        <dbReference type="Proteomes" id="UP000297693"/>
    </source>
</evidence>
<dbReference type="EMBL" id="RQGD01000046">
    <property type="protein sequence ID" value="TGL56218.1"/>
    <property type="molecule type" value="Genomic_DNA"/>
</dbReference>
<comment type="function">
    <text evidence="9">Reversibly transfers an adenylyl group from ATP to 4'-phosphopantetheine, yielding dephospho-CoA (dPCoA) and pyrophosphate.</text>
</comment>
<feature type="domain" description="Cytidyltransferase-like" evidence="10">
    <location>
        <begin position="6"/>
        <end position="134"/>
    </location>
</feature>
<feature type="binding site" evidence="9">
    <location>
        <position position="74"/>
    </location>
    <ligand>
        <name>substrate</name>
    </ligand>
</feature>
<sequence length="161" mass="18301">MRSIAVYPGSFDPFTNGHLDIIRRAHPLFEKIIIAVAVNSKKSSLFSPEERVEQIGKVFKGWDKIEIDTFEGLTVDYCKQQNSHVILRGLRAVTDFDYEYAISLMNKKLAPDIETFFLMADNEYSFVSSTIVKEVARHGRAVSNQVPDIVNDALLKKFRDG</sequence>
<keyword evidence="1 9" id="KW-0963">Cytoplasm</keyword>
<evidence type="ECO:0000256" key="3">
    <source>
        <dbReference type="ARBA" id="ARBA00022695"/>
    </source>
</evidence>
<comment type="caution">
    <text evidence="11">The sequence shown here is derived from an EMBL/GenBank/DDBJ whole genome shotgun (WGS) entry which is preliminary data.</text>
</comment>
<keyword evidence="12" id="KW-1185">Reference proteome</keyword>
<feature type="binding site" evidence="9">
    <location>
        <begin position="124"/>
        <end position="130"/>
    </location>
    <ligand>
        <name>ATP</name>
        <dbReference type="ChEBI" id="CHEBI:30616"/>
    </ligand>
</feature>
<evidence type="ECO:0000313" key="11">
    <source>
        <dbReference type="EMBL" id="TGL56218.1"/>
    </source>
</evidence>
<keyword evidence="2 9" id="KW-0808">Transferase</keyword>
<feature type="binding site" evidence="9">
    <location>
        <begin position="10"/>
        <end position="11"/>
    </location>
    <ligand>
        <name>ATP</name>
        <dbReference type="ChEBI" id="CHEBI:30616"/>
    </ligand>
</feature>
<evidence type="ECO:0000256" key="1">
    <source>
        <dbReference type="ARBA" id="ARBA00022490"/>
    </source>
</evidence>
<evidence type="ECO:0000256" key="8">
    <source>
        <dbReference type="ARBA" id="ARBA00029346"/>
    </source>
</evidence>
<keyword evidence="7 9" id="KW-0173">Coenzyme A biosynthesis</keyword>
<evidence type="ECO:0000256" key="4">
    <source>
        <dbReference type="ARBA" id="ARBA00022741"/>
    </source>
</evidence>
<evidence type="ECO:0000259" key="10">
    <source>
        <dbReference type="Pfam" id="PF01467"/>
    </source>
</evidence>
<dbReference type="PRINTS" id="PR01020">
    <property type="entry name" value="LPSBIOSNTHSS"/>
</dbReference>
<evidence type="ECO:0000256" key="2">
    <source>
        <dbReference type="ARBA" id="ARBA00022679"/>
    </source>
</evidence>
<dbReference type="PANTHER" id="PTHR21342:SF1">
    <property type="entry name" value="PHOSPHOPANTETHEINE ADENYLYLTRANSFERASE"/>
    <property type="match status" value="1"/>
</dbReference>
<dbReference type="NCBIfam" id="TIGR00125">
    <property type="entry name" value="cyt_tran_rel"/>
    <property type="match status" value="1"/>
</dbReference>
<dbReference type="PANTHER" id="PTHR21342">
    <property type="entry name" value="PHOSPHOPANTETHEINE ADENYLYLTRANSFERASE"/>
    <property type="match status" value="1"/>
</dbReference>